<dbReference type="InterPro" id="IPR035906">
    <property type="entry name" value="MetI-like_sf"/>
</dbReference>
<evidence type="ECO:0000256" key="3">
    <source>
        <dbReference type="ARBA" id="ARBA00022475"/>
    </source>
</evidence>
<accession>A0A3N0ED24</accession>
<dbReference type="SUPFAM" id="SSF161098">
    <property type="entry name" value="MetI-like"/>
    <property type="match status" value="1"/>
</dbReference>
<evidence type="ECO:0000313" key="9">
    <source>
        <dbReference type="Proteomes" id="UP000269198"/>
    </source>
</evidence>
<evidence type="ECO:0000256" key="1">
    <source>
        <dbReference type="ARBA" id="ARBA00004651"/>
    </source>
</evidence>
<dbReference type="Gene3D" id="1.10.3720.10">
    <property type="entry name" value="MetI-like"/>
    <property type="match status" value="1"/>
</dbReference>
<comment type="caution">
    <text evidence="8">The sequence shown here is derived from an EMBL/GenBank/DDBJ whole genome shotgun (WGS) entry which is preliminary data.</text>
</comment>
<reference evidence="8 9" key="1">
    <citation type="submission" date="2018-11" db="EMBL/GenBank/DDBJ databases">
        <title>The genome draft of YIM 96095.</title>
        <authorList>
            <person name="Tang S.-K."/>
            <person name="Chunyu W.-X."/>
            <person name="Feng Y.-Z."/>
        </authorList>
    </citation>
    <scope>NUCLEOTIDE SEQUENCE [LARGE SCALE GENOMIC DNA]</scope>
    <source>
        <strain evidence="8 9">YIM 96095</strain>
    </source>
</reference>
<protein>
    <recommendedName>
        <fullName evidence="10">ABC transporter permease subunit</fullName>
    </recommendedName>
</protein>
<keyword evidence="2" id="KW-0813">Transport</keyword>
<dbReference type="PANTHER" id="PTHR30043">
    <property type="entry name" value="PHOSPHONATES TRANSPORT SYSTEM PERMEASE PROTEIN"/>
    <property type="match status" value="1"/>
</dbReference>
<dbReference type="GO" id="GO:0005886">
    <property type="term" value="C:plasma membrane"/>
    <property type="evidence" value="ECO:0007669"/>
    <property type="project" value="UniProtKB-SubCell"/>
</dbReference>
<evidence type="ECO:0000256" key="5">
    <source>
        <dbReference type="ARBA" id="ARBA00022989"/>
    </source>
</evidence>
<keyword evidence="5 7" id="KW-1133">Transmembrane helix</keyword>
<dbReference type="AlphaFoldDB" id="A0A3N0ED24"/>
<evidence type="ECO:0000256" key="7">
    <source>
        <dbReference type="SAM" id="Phobius"/>
    </source>
</evidence>
<organism evidence="8 9">
    <name type="scientific">Halostreptopolyspora alba</name>
    <dbReference type="NCBI Taxonomy" id="2487137"/>
    <lineage>
        <taxon>Bacteria</taxon>
        <taxon>Bacillati</taxon>
        <taxon>Actinomycetota</taxon>
        <taxon>Actinomycetes</taxon>
        <taxon>Streptosporangiales</taxon>
        <taxon>Nocardiopsidaceae</taxon>
        <taxon>Halostreptopolyspora</taxon>
    </lineage>
</organism>
<proteinExistence type="predicted"/>
<comment type="subcellular location">
    <subcellularLocation>
        <location evidence="1">Cell membrane</location>
        <topology evidence="1">Multi-pass membrane protein</topology>
    </subcellularLocation>
</comment>
<evidence type="ECO:0000256" key="4">
    <source>
        <dbReference type="ARBA" id="ARBA00022692"/>
    </source>
</evidence>
<evidence type="ECO:0000313" key="8">
    <source>
        <dbReference type="EMBL" id="RNL85746.1"/>
    </source>
</evidence>
<evidence type="ECO:0008006" key="10">
    <source>
        <dbReference type="Google" id="ProtNLM"/>
    </source>
</evidence>
<dbReference type="PANTHER" id="PTHR30043:SF1">
    <property type="entry name" value="ABC TRANSPORT SYSTEM PERMEASE PROTEIN P69"/>
    <property type="match status" value="1"/>
</dbReference>
<dbReference type="Proteomes" id="UP000269198">
    <property type="component" value="Unassembled WGS sequence"/>
</dbReference>
<evidence type="ECO:0000256" key="2">
    <source>
        <dbReference type="ARBA" id="ARBA00022448"/>
    </source>
</evidence>
<gene>
    <name evidence="8" type="ORF">EFW17_07210</name>
</gene>
<dbReference type="EMBL" id="RJMB01000005">
    <property type="protein sequence ID" value="RNL85746.1"/>
    <property type="molecule type" value="Genomic_DNA"/>
</dbReference>
<evidence type="ECO:0000256" key="6">
    <source>
        <dbReference type="ARBA" id="ARBA00023136"/>
    </source>
</evidence>
<keyword evidence="4 7" id="KW-0812">Transmembrane</keyword>
<keyword evidence="3" id="KW-1003">Cell membrane</keyword>
<name>A0A3N0ED24_9ACTN</name>
<sequence>MVSAVVSMAPPSANHLVTYTLYRFEICVRDTVIVGVVGAAGLGRLLNERLAAFDFPVVASVLLMSLLVSLAVETLGRRVRRGLRA</sequence>
<keyword evidence="6 7" id="KW-0472">Membrane</keyword>
<feature type="transmembrane region" description="Helical" evidence="7">
    <location>
        <begin position="55"/>
        <end position="75"/>
    </location>
</feature>
<keyword evidence="9" id="KW-1185">Reference proteome</keyword>